<protein>
    <submittedName>
        <fullName evidence="3">Phage tail protein</fullName>
    </submittedName>
</protein>
<keyword evidence="4" id="KW-1185">Reference proteome</keyword>
<accession>A0ABX8ZZ96</accession>
<sequence length="724" mass="77142">MATLVLTAVGSLFGPIGQLVGSLAGNAIDSQLFGPDDREGPRLKELAVTGSSYGTPIARHYGSMRVPGTIIWSTDLQEHRDKQSNGKGQPKTVTYSYSVSFAVALSSRPINRIGRIWADGNLLRGANEDLKTAGTLRVYQGRMDQPCDPLMEAALGSKCPAFRGCAYAVFEDLDLTDFGNRIPALSFEVIAGDGSRLIEELLVDTDAEVREGTEFPHLTGFSHEGGSLRSVIGTVNRIHPLASDISGQGLAFSGEPGLANQPISLSGPATWDEGEFGKQSGLARTRSEGARRTFSALRYYDPARDYQPGVQHADGDNREVRTYQFPGALRASDALELVSRARSRGTAQSDNLYWRTGELDPALGPGSLVTLPDTAGLWKVVGWEWRTNGVELELARHRNTEAAGIIADPGAGWVPPDRSVGPTTLQVFETPWDGRGSASQRQVYAAATSSGDLWPGAAFFAVRDGALVETGQTLNQRAVIGTLVDLMPPSSALRFEPSAQLLVDLVDAQAELTSTDMAGLASGENRMLVGEEIIQFANATPLDGGRWQLQGLLRGRGATEFEAGQGHQSGALAILLDRGLSPLTEEGLAAGGESYAALGLGDDTAVIANLENPGASLRPPSPVHPVISLSSGGSLLLEWTRRARGQWDWPAEVELPLVEQAESYQVGFGPLDQPVALWTTPTPSLAIEGGEAAALMLASPDLEFWVRQQGSFALSRPLSLGRPE</sequence>
<organism evidence="3 4">
    <name type="scientific">Qipengyuania gelatinilytica</name>
    <dbReference type="NCBI Taxonomy" id="2867231"/>
    <lineage>
        <taxon>Bacteria</taxon>
        <taxon>Pseudomonadati</taxon>
        <taxon>Pseudomonadota</taxon>
        <taxon>Alphaproteobacteria</taxon>
        <taxon>Sphingomonadales</taxon>
        <taxon>Erythrobacteraceae</taxon>
        <taxon>Qipengyuania</taxon>
    </lineage>
</organism>
<dbReference type="EMBL" id="CP081294">
    <property type="protein sequence ID" value="QZD94315.1"/>
    <property type="molecule type" value="Genomic_DNA"/>
</dbReference>
<gene>
    <name evidence="3" type="ORF">K3136_09435</name>
</gene>
<dbReference type="Proteomes" id="UP000824321">
    <property type="component" value="Chromosome"/>
</dbReference>
<evidence type="ECO:0000259" key="1">
    <source>
        <dbReference type="Pfam" id="PF13550"/>
    </source>
</evidence>
<dbReference type="Pfam" id="PF23666">
    <property type="entry name" value="Rcc01698_C"/>
    <property type="match status" value="1"/>
</dbReference>
<dbReference type="InterPro" id="IPR056490">
    <property type="entry name" value="Rcc01698_C"/>
</dbReference>
<feature type="domain" description="Rcc01698-like C-terminal" evidence="2">
    <location>
        <begin position="478"/>
        <end position="571"/>
    </location>
</feature>
<evidence type="ECO:0000313" key="4">
    <source>
        <dbReference type="Proteomes" id="UP000824321"/>
    </source>
</evidence>
<evidence type="ECO:0000313" key="3">
    <source>
        <dbReference type="EMBL" id="QZD94315.1"/>
    </source>
</evidence>
<dbReference type="RefSeq" id="WP_221430062.1">
    <property type="nucleotide sequence ID" value="NZ_CP081294.1"/>
</dbReference>
<proteinExistence type="predicted"/>
<reference evidence="3 4" key="1">
    <citation type="submission" date="2021-08" db="EMBL/GenBank/DDBJ databases">
        <title>Comparative Genomics Analysis of the Genus Qipengyuania Reveals Extensive Genetic Diversity and Metabolic Versatility, Including the Description of Fifteen Novel Species.</title>
        <authorList>
            <person name="Liu Y."/>
        </authorList>
    </citation>
    <scope>NUCLEOTIDE SEQUENCE [LARGE SCALE GENOMIC DNA]</scope>
    <source>
        <strain evidence="3 4">1NDH1</strain>
    </source>
</reference>
<dbReference type="Pfam" id="PF13550">
    <property type="entry name" value="Phage-tail_3"/>
    <property type="match status" value="1"/>
</dbReference>
<feature type="domain" description="Tip attachment protein J" evidence="1">
    <location>
        <begin position="290"/>
        <end position="385"/>
    </location>
</feature>
<dbReference type="InterPro" id="IPR032876">
    <property type="entry name" value="J_dom"/>
</dbReference>
<name>A0ABX8ZZ96_9SPHN</name>
<evidence type="ECO:0000259" key="2">
    <source>
        <dbReference type="Pfam" id="PF23666"/>
    </source>
</evidence>